<keyword evidence="3" id="KW-1003">Cell membrane</keyword>
<dbReference type="PANTHER" id="PTHR23517:SF2">
    <property type="entry name" value="MULTIDRUG RESISTANCE PROTEIN MDTH"/>
    <property type="match status" value="1"/>
</dbReference>
<feature type="transmembrane region" description="Helical" evidence="7">
    <location>
        <begin position="297"/>
        <end position="314"/>
    </location>
</feature>
<dbReference type="GO" id="GO:0005886">
    <property type="term" value="C:plasma membrane"/>
    <property type="evidence" value="ECO:0007669"/>
    <property type="project" value="UniProtKB-SubCell"/>
</dbReference>
<dbReference type="PANTHER" id="PTHR23517">
    <property type="entry name" value="RESISTANCE PROTEIN MDTM, PUTATIVE-RELATED-RELATED"/>
    <property type="match status" value="1"/>
</dbReference>
<keyword evidence="2" id="KW-0813">Transport</keyword>
<keyword evidence="6 7" id="KW-0472">Membrane</keyword>
<evidence type="ECO:0000256" key="2">
    <source>
        <dbReference type="ARBA" id="ARBA00022448"/>
    </source>
</evidence>
<comment type="subcellular location">
    <subcellularLocation>
        <location evidence="1">Cell membrane</location>
        <topology evidence="1">Multi-pass membrane protein</topology>
    </subcellularLocation>
</comment>
<organism evidence="8">
    <name type="scientific">Streptomyces sp. NBC_01393</name>
    <dbReference type="NCBI Taxonomy" id="2903851"/>
    <lineage>
        <taxon>Bacteria</taxon>
        <taxon>Bacillati</taxon>
        <taxon>Actinomycetota</taxon>
        <taxon>Actinomycetes</taxon>
        <taxon>Kitasatosporales</taxon>
        <taxon>Streptomycetaceae</taxon>
        <taxon>Streptomyces</taxon>
    </lineage>
</organism>
<dbReference type="Pfam" id="PF07690">
    <property type="entry name" value="MFS_1"/>
    <property type="match status" value="1"/>
</dbReference>
<feature type="transmembrane region" description="Helical" evidence="7">
    <location>
        <begin position="389"/>
        <end position="410"/>
    </location>
</feature>
<feature type="transmembrane region" description="Helical" evidence="7">
    <location>
        <begin position="88"/>
        <end position="111"/>
    </location>
</feature>
<evidence type="ECO:0000313" key="8">
    <source>
        <dbReference type="EMBL" id="WTZ07724.1"/>
    </source>
</evidence>
<protein>
    <submittedName>
        <fullName evidence="8">MFS transporter</fullName>
    </submittedName>
</protein>
<feature type="transmembrane region" description="Helical" evidence="7">
    <location>
        <begin position="182"/>
        <end position="202"/>
    </location>
</feature>
<feature type="transmembrane region" description="Helical" evidence="7">
    <location>
        <begin position="230"/>
        <end position="255"/>
    </location>
</feature>
<accession>A0AAU3HQM8</accession>
<sequence>MPRNPLPTTLALPLDLLRDLVPEPGAARPMAALTFAQSLGTGLFLTSSVIFFTRTAGFSADQLAFAMSIAGICGFLCSMPAGRIADRFGAGVPLAISYALLGPLFFVYPFVDNVAEFTVVAALIGVCETGAGGPLRGALIHALFGKAKASGVRAQMRSLFNLGFTGGAALAGLALADGSRSAFIAITTANAVLQLSCAVIAFRLRPPARTKPVPTAPAKRSWAAIRDRRFLLATGLSGLLEFYLPVLTVGMPLWIVHRTGAPGALTAVLIALNTIMVVLFQRVASRGSETVHGSGRLLVRAGVLLAVACVLFALSGGRGAVWATVFLVPSLIALTLGELAQASGSWGLAFALPPPDRMGEYQGVFALARGLQQFLGPALITVLTMSLGATGWLILAALFLGTGLAAGWAFTRNTPSDPAASIDVAAPEETL</sequence>
<evidence type="ECO:0000256" key="5">
    <source>
        <dbReference type="ARBA" id="ARBA00022989"/>
    </source>
</evidence>
<feature type="transmembrane region" description="Helical" evidence="7">
    <location>
        <begin position="261"/>
        <end position="285"/>
    </location>
</feature>
<dbReference type="InterPro" id="IPR011701">
    <property type="entry name" value="MFS"/>
</dbReference>
<evidence type="ECO:0000256" key="1">
    <source>
        <dbReference type="ARBA" id="ARBA00004651"/>
    </source>
</evidence>
<dbReference type="GO" id="GO:0022857">
    <property type="term" value="F:transmembrane transporter activity"/>
    <property type="evidence" value="ECO:0007669"/>
    <property type="project" value="InterPro"/>
</dbReference>
<evidence type="ECO:0000256" key="6">
    <source>
        <dbReference type="ARBA" id="ARBA00023136"/>
    </source>
</evidence>
<feature type="transmembrane region" description="Helical" evidence="7">
    <location>
        <begin position="63"/>
        <end position="81"/>
    </location>
</feature>
<name>A0AAU3HQM8_9ACTN</name>
<dbReference type="InterPro" id="IPR036259">
    <property type="entry name" value="MFS_trans_sf"/>
</dbReference>
<dbReference type="InterPro" id="IPR050171">
    <property type="entry name" value="MFS_Transporters"/>
</dbReference>
<feature type="transmembrane region" description="Helical" evidence="7">
    <location>
        <begin position="30"/>
        <end position="51"/>
    </location>
</feature>
<dbReference type="Gene3D" id="1.20.1250.20">
    <property type="entry name" value="MFS general substrate transporter like domains"/>
    <property type="match status" value="1"/>
</dbReference>
<dbReference type="EMBL" id="CP109546">
    <property type="protein sequence ID" value="WTZ07724.1"/>
    <property type="molecule type" value="Genomic_DNA"/>
</dbReference>
<dbReference type="AlphaFoldDB" id="A0AAU3HQM8"/>
<evidence type="ECO:0000256" key="7">
    <source>
        <dbReference type="SAM" id="Phobius"/>
    </source>
</evidence>
<proteinExistence type="predicted"/>
<keyword evidence="5 7" id="KW-1133">Transmembrane helix</keyword>
<evidence type="ECO:0000256" key="4">
    <source>
        <dbReference type="ARBA" id="ARBA00022692"/>
    </source>
</evidence>
<dbReference type="SUPFAM" id="SSF103473">
    <property type="entry name" value="MFS general substrate transporter"/>
    <property type="match status" value="1"/>
</dbReference>
<gene>
    <name evidence="8" type="ORF">OG699_06765</name>
</gene>
<evidence type="ECO:0000256" key="3">
    <source>
        <dbReference type="ARBA" id="ARBA00022475"/>
    </source>
</evidence>
<reference evidence="8" key="1">
    <citation type="submission" date="2022-10" db="EMBL/GenBank/DDBJ databases">
        <title>The complete genomes of actinobacterial strains from the NBC collection.</title>
        <authorList>
            <person name="Joergensen T.S."/>
            <person name="Alvarez Arevalo M."/>
            <person name="Sterndorff E.B."/>
            <person name="Faurdal D."/>
            <person name="Vuksanovic O."/>
            <person name="Mourched A.-S."/>
            <person name="Charusanti P."/>
            <person name="Shaw S."/>
            <person name="Blin K."/>
            <person name="Weber T."/>
        </authorList>
    </citation>
    <scope>NUCLEOTIDE SEQUENCE</scope>
    <source>
        <strain evidence="8">NBC_01393</strain>
    </source>
</reference>
<feature type="transmembrane region" description="Helical" evidence="7">
    <location>
        <begin position="159"/>
        <end position="176"/>
    </location>
</feature>
<keyword evidence="4 7" id="KW-0812">Transmembrane</keyword>